<evidence type="ECO:0000256" key="6">
    <source>
        <dbReference type="ARBA" id="ARBA00022839"/>
    </source>
</evidence>
<dbReference type="Pfam" id="PF00149">
    <property type="entry name" value="Metallophos"/>
    <property type="match status" value="1"/>
</dbReference>
<evidence type="ECO:0000256" key="7">
    <source>
        <dbReference type="RuleBase" id="RU363069"/>
    </source>
</evidence>
<dbReference type="GO" id="GO:0008408">
    <property type="term" value="F:3'-5' exonuclease activity"/>
    <property type="evidence" value="ECO:0007669"/>
    <property type="project" value="InterPro"/>
</dbReference>
<dbReference type="CDD" id="cd00840">
    <property type="entry name" value="MPP_Mre11_N"/>
    <property type="match status" value="1"/>
</dbReference>
<keyword evidence="5 7" id="KW-0378">Hydrolase</keyword>
<dbReference type="EMBL" id="CP159837">
    <property type="protein sequence ID" value="XCM36623.1"/>
    <property type="molecule type" value="Genomic_DNA"/>
</dbReference>
<dbReference type="InterPro" id="IPR004843">
    <property type="entry name" value="Calcineurin-like_PHP"/>
</dbReference>
<evidence type="ECO:0000256" key="4">
    <source>
        <dbReference type="ARBA" id="ARBA00022722"/>
    </source>
</evidence>
<dbReference type="PANTHER" id="PTHR30337">
    <property type="entry name" value="COMPONENT OF ATP-DEPENDENT DSDNA EXONUCLEASE"/>
    <property type="match status" value="1"/>
</dbReference>
<evidence type="ECO:0000256" key="3">
    <source>
        <dbReference type="ARBA" id="ARBA00013365"/>
    </source>
</evidence>
<keyword evidence="4 7" id="KW-0540">Nuclease</keyword>
<dbReference type="GO" id="GO:0006260">
    <property type="term" value="P:DNA replication"/>
    <property type="evidence" value="ECO:0007669"/>
    <property type="project" value="UniProtKB-KW"/>
</dbReference>
<evidence type="ECO:0000313" key="10">
    <source>
        <dbReference type="EMBL" id="XCM36623.1"/>
    </source>
</evidence>
<organism evidence="10">
    <name type="scientific">Planktothricoides raciborskii GIHE-MW2</name>
    <dbReference type="NCBI Taxonomy" id="2792601"/>
    <lineage>
        <taxon>Bacteria</taxon>
        <taxon>Bacillati</taxon>
        <taxon>Cyanobacteriota</taxon>
        <taxon>Cyanophyceae</taxon>
        <taxon>Oscillatoriophycideae</taxon>
        <taxon>Oscillatoriales</taxon>
        <taxon>Oscillatoriaceae</taxon>
        <taxon>Planktothricoides</taxon>
    </lineage>
</organism>
<sequence>MRLIHTADWHLGRRLKGVDRTPEIAAALEQLLHHAKSLEVDAVLIAGDIFDVPNPTAAAERVAYEFFCGLEKANIPAVAIAGNHDSAYRIDSIANLLSLAGVRALGKPRRGDEGGATILNTANGKLCVGAMPFASERRLLDAATLWKNDDGEYQRIYREIVSYLLQDLSQFFREDSLNILMAHLTIDGARLAYSEAPYYTRSTYALAADILPATAQYIALGHIHAYQSIPNPIPTYYPGSLIQLDFGEAQQEKGFCLVTVEPGKLAEVEFHPLICQRPLKVIRCQGENLEDTLAEHQYYSGFLKVIVELESPRLGLADEVRQICPQTLQIEAVYPESFTRIQRPVTSDTDPFDPVEEFYHFYQERLERNPSDLVVEAFETLYKTMKEKNISKTSSH</sequence>
<evidence type="ECO:0000256" key="5">
    <source>
        <dbReference type="ARBA" id="ARBA00022801"/>
    </source>
</evidence>
<proteinExistence type="inferred from homology"/>
<dbReference type="GO" id="GO:0004519">
    <property type="term" value="F:endonuclease activity"/>
    <property type="evidence" value="ECO:0007669"/>
    <property type="project" value="UniProtKB-KW"/>
</dbReference>
<comment type="subunit">
    <text evidence="2 7">Heterodimer of SbcC and SbcD.</text>
</comment>
<name>A0AAU8JBQ1_9CYAN</name>
<comment type="similarity">
    <text evidence="1 7">Belongs to the SbcD family.</text>
</comment>
<dbReference type="Gene3D" id="3.60.21.10">
    <property type="match status" value="1"/>
</dbReference>
<evidence type="ECO:0000256" key="1">
    <source>
        <dbReference type="ARBA" id="ARBA00010555"/>
    </source>
</evidence>
<dbReference type="NCBIfam" id="TIGR00619">
    <property type="entry name" value="sbcd"/>
    <property type="match status" value="1"/>
</dbReference>
<accession>A0AAU8JBQ1</accession>
<dbReference type="InterPro" id="IPR050535">
    <property type="entry name" value="DNA_Repair-Maintenance_Comp"/>
</dbReference>
<dbReference type="InterPro" id="IPR004593">
    <property type="entry name" value="SbcD"/>
</dbReference>
<evidence type="ECO:0000259" key="8">
    <source>
        <dbReference type="Pfam" id="PF00149"/>
    </source>
</evidence>
<dbReference type="GO" id="GO:0006310">
    <property type="term" value="P:DNA recombination"/>
    <property type="evidence" value="ECO:0007669"/>
    <property type="project" value="UniProtKB-KW"/>
</dbReference>
<gene>
    <name evidence="7" type="primary">sbcD</name>
    <name evidence="10" type="ORF">ABWT76_005396</name>
</gene>
<dbReference type="Pfam" id="PF12320">
    <property type="entry name" value="SbcD_C"/>
    <property type="match status" value="1"/>
</dbReference>
<keyword evidence="6 7" id="KW-0269">Exonuclease</keyword>
<dbReference type="InterPro" id="IPR041796">
    <property type="entry name" value="Mre11_N"/>
</dbReference>
<feature type="domain" description="Nuclease SbcCD subunit D C-terminal" evidence="9">
    <location>
        <begin position="275"/>
        <end position="364"/>
    </location>
</feature>
<dbReference type="SUPFAM" id="SSF56300">
    <property type="entry name" value="Metallo-dependent phosphatases"/>
    <property type="match status" value="1"/>
</dbReference>
<dbReference type="InterPro" id="IPR026843">
    <property type="entry name" value="SbcD_C"/>
</dbReference>
<dbReference type="AlphaFoldDB" id="A0AAU8JBQ1"/>
<keyword evidence="7" id="KW-0233">DNA recombination</keyword>
<reference evidence="10" key="1">
    <citation type="submission" date="2024-07" db="EMBL/GenBank/DDBJ databases">
        <authorList>
            <person name="Kim Y.J."/>
            <person name="Jeong J.Y."/>
        </authorList>
    </citation>
    <scope>NUCLEOTIDE SEQUENCE</scope>
    <source>
        <strain evidence="10">GIHE-MW2</strain>
    </source>
</reference>
<keyword evidence="7" id="KW-0255">Endonuclease</keyword>
<dbReference type="InterPro" id="IPR029052">
    <property type="entry name" value="Metallo-depent_PP-like"/>
</dbReference>
<feature type="domain" description="Calcineurin-like phosphoesterase" evidence="8">
    <location>
        <begin position="1"/>
        <end position="226"/>
    </location>
</feature>
<keyword evidence="7" id="KW-0235">DNA replication</keyword>
<dbReference type="PANTHER" id="PTHR30337:SF0">
    <property type="entry name" value="NUCLEASE SBCCD SUBUNIT D"/>
    <property type="match status" value="1"/>
</dbReference>
<comment type="function">
    <text evidence="7">SbcCD cleaves DNA hairpin structures. These structures can inhibit DNA replication and are intermediates in certain DNA recombination reactions. The complex acts as a 3'-&gt;5' double strand exonuclease that can open hairpins. It also has a 5' single-strand endonuclease activity.</text>
</comment>
<evidence type="ECO:0000259" key="9">
    <source>
        <dbReference type="Pfam" id="PF12320"/>
    </source>
</evidence>
<evidence type="ECO:0000256" key="2">
    <source>
        <dbReference type="ARBA" id="ARBA00011322"/>
    </source>
</evidence>
<protein>
    <recommendedName>
        <fullName evidence="3 7">Nuclease SbcCD subunit D</fullName>
    </recommendedName>
</protein>
<dbReference type="RefSeq" id="WP_054466659.1">
    <property type="nucleotide sequence ID" value="NZ_CP159837.1"/>
</dbReference>